<organism evidence="1 2">
    <name type="scientific">Candidatus Enterococcus moelleringii</name>
    <dbReference type="NCBI Taxonomy" id="2815325"/>
    <lineage>
        <taxon>Bacteria</taxon>
        <taxon>Bacillati</taxon>
        <taxon>Bacillota</taxon>
        <taxon>Bacilli</taxon>
        <taxon>Lactobacillales</taxon>
        <taxon>Enterococcaceae</taxon>
        <taxon>Enterococcus</taxon>
    </lineage>
</organism>
<comment type="caution">
    <text evidence="1">The sequence shown here is derived from an EMBL/GenBank/DDBJ whole genome shotgun (WGS) entry which is preliminary data.</text>
</comment>
<evidence type="ECO:0000313" key="1">
    <source>
        <dbReference type="EMBL" id="MBO1306030.1"/>
    </source>
</evidence>
<dbReference type="EMBL" id="JAFREM010000012">
    <property type="protein sequence ID" value="MBO1306030.1"/>
    <property type="molecule type" value="Genomic_DNA"/>
</dbReference>
<accession>A0ABS3LAB2</accession>
<proteinExistence type="predicted"/>
<gene>
    <name evidence="1" type="ORF">JZO70_07650</name>
</gene>
<protein>
    <submittedName>
        <fullName evidence="1">Uncharacterized protein</fullName>
    </submittedName>
</protein>
<name>A0ABS3LAB2_9ENTE</name>
<evidence type="ECO:0000313" key="2">
    <source>
        <dbReference type="Proteomes" id="UP000664601"/>
    </source>
</evidence>
<dbReference type="RefSeq" id="WP_207672960.1">
    <property type="nucleotide sequence ID" value="NZ_JAFREM010000012.1"/>
</dbReference>
<keyword evidence="2" id="KW-1185">Reference proteome</keyword>
<reference evidence="1 2" key="1">
    <citation type="submission" date="2021-03" db="EMBL/GenBank/DDBJ databases">
        <title>Enterococcal diversity collection.</title>
        <authorList>
            <person name="Gilmore M.S."/>
            <person name="Schwartzman J."/>
            <person name="Van Tyne D."/>
            <person name="Martin M."/>
            <person name="Earl A.M."/>
            <person name="Manson A.L."/>
            <person name="Straub T."/>
            <person name="Salamzade R."/>
            <person name="Saavedra J."/>
            <person name="Lebreton F."/>
            <person name="Prichula J."/>
            <person name="Schaufler K."/>
            <person name="Gaca A."/>
            <person name="Sgardioli B."/>
            <person name="Wagenaar J."/>
            <person name="Strong T."/>
        </authorList>
    </citation>
    <scope>NUCLEOTIDE SEQUENCE [LARGE SCALE GENOMIC DNA]</scope>
    <source>
        <strain evidence="1 2">669A</strain>
    </source>
</reference>
<sequence length="241" mass="27631">MNEVKSELFDGKCLIPTKLSKDWQEILAASAVFHDMMRGEISLICPVPNNKGTLIVQDHKPYLANEKTLAVIEKFFAAHRLMDYQLMKRVCLSLQSLPSKKVPMVNAHFALFPLTKPENSIWLNPLAIDQVVEKDRVCMARLNNGLTVEVPLLKKSFIATASKAVYSLATYRRDYSAILLSNGQPLDYVSLPTTPFGFQLSKHKILQEWLLTPGEFMNRYKLEEHLHWYRNYTGDFPEIDD</sequence>
<dbReference type="Proteomes" id="UP000664601">
    <property type="component" value="Unassembled WGS sequence"/>
</dbReference>